<dbReference type="EC" id="1.4.3.16" evidence="4 11"/>
<organism evidence="16 17">
    <name type="scientific">Marinomonas spartinae</name>
    <dbReference type="NCBI Taxonomy" id="1792290"/>
    <lineage>
        <taxon>Bacteria</taxon>
        <taxon>Pseudomonadati</taxon>
        <taxon>Pseudomonadota</taxon>
        <taxon>Gammaproteobacteria</taxon>
        <taxon>Oceanospirillales</taxon>
        <taxon>Oceanospirillaceae</taxon>
        <taxon>Marinomonas</taxon>
    </lineage>
</organism>
<dbReference type="PANTHER" id="PTHR42716:SF2">
    <property type="entry name" value="L-ASPARTATE OXIDASE, CHLOROPLASTIC"/>
    <property type="match status" value="1"/>
</dbReference>
<dbReference type="SUPFAM" id="SSF46977">
    <property type="entry name" value="Succinate dehydrogenase/fumarate reductase flavoprotein C-terminal domain"/>
    <property type="match status" value="1"/>
</dbReference>
<proteinExistence type="inferred from homology"/>
<dbReference type="PIRSF" id="PIRSF000171">
    <property type="entry name" value="SDHA_APRA_LASPO"/>
    <property type="match status" value="1"/>
</dbReference>
<sequence>MSRHFKHDIVIVGAGAAGLTLALELANTHKVAILTKADIREGSTLYAQGGVAAVLSEKDTIESHIADTIDAGAELGDPDAIRFTVEHSKESIAWLIDQGVPFTRYGNNEEYHLTREGGHSHRRIIHSADATGLAISQALIKNATNHPNIEFFPDRVAIDVITSKKLGLAGENRAIGVYALNLDDDVIEVFHGKNVSLACGGSSKVYLYTSNPDTASGDGIAMAWRAGCRVGNMEFNQFHPTCLYDAKAKTFLISEAVRGEGGRLLLPDGSRFMPSFDERAELAPRDIVARAIDHEMKRLGIDHVLLDISHKDENFIKEHFPTIYQRCLECGHDMTKDPIPVVPAAHYTCGGVVVDQNGATDISHLYAIGETAYTGLHGANRLASNSLLECIVFARSAAKHIMNHPIQNENLIIPDWDESKVTNSDEDVVITHNWQELRRFMWDYVGIVRTNKRLLRAKHRVDLLKSEIQEFYKNYKVSSDLLELRNLAVVADLIIQSAMSRKESRGLHFTLDYPDKLENSEPTILSPHNKP</sequence>
<keyword evidence="6 13" id="KW-0285">Flavoprotein</keyword>
<feature type="active site" description="Proton acceptor" evidence="12">
    <location>
        <position position="285"/>
    </location>
</feature>
<protein>
    <recommendedName>
        <fullName evidence="5 11">L-aspartate oxidase</fullName>
        <ecNumber evidence="4 11">1.4.3.16</ecNumber>
    </recommendedName>
</protein>
<dbReference type="NCBIfam" id="TIGR00551">
    <property type="entry name" value="nadB"/>
    <property type="match status" value="1"/>
</dbReference>
<comment type="function">
    <text evidence="13">Catalyzes the oxidation of L-aspartate to iminoaspartate.</text>
</comment>
<evidence type="ECO:0000256" key="10">
    <source>
        <dbReference type="ARBA" id="ARBA00048305"/>
    </source>
</evidence>
<dbReference type="NCBIfam" id="NF006567">
    <property type="entry name" value="PRK09077.1"/>
    <property type="match status" value="1"/>
</dbReference>
<reference evidence="16 17" key="1">
    <citation type="submission" date="2016-06" db="EMBL/GenBank/DDBJ databases">
        <authorList>
            <person name="Kjaerup R.B."/>
            <person name="Dalgaard T.S."/>
            <person name="Juul-Madsen H.R."/>
        </authorList>
    </citation>
    <scope>NUCLEOTIDE SEQUENCE [LARGE SCALE GENOMIC DNA]</scope>
    <source>
        <strain evidence="16 17">CECT 8886</strain>
    </source>
</reference>
<dbReference type="Gene3D" id="1.20.58.100">
    <property type="entry name" value="Fumarate reductase/succinate dehydrogenase flavoprotein-like, C-terminal domain"/>
    <property type="match status" value="1"/>
</dbReference>
<dbReference type="UniPathway" id="UPA00253">
    <property type="reaction ID" value="UER00326"/>
</dbReference>
<keyword evidence="17" id="KW-1185">Reference proteome</keyword>
<evidence type="ECO:0000313" key="17">
    <source>
        <dbReference type="Proteomes" id="UP000092544"/>
    </source>
</evidence>
<keyword evidence="9 13" id="KW-0560">Oxidoreductase</keyword>
<evidence type="ECO:0000256" key="11">
    <source>
        <dbReference type="NCBIfam" id="TIGR00551"/>
    </source>
</evidence>
<dbReference type="FunFam" id="1.20.58.100:FF:000002">
    <property type="entry name" value="L-aspartate oxidase"/>
    <property type="match status" value="1"/>
</dbReference>
<accession>A0A1A8TGR1</accession>
<dbReference type="SUPFAM" id="SSF56425">
    <property type="entry name" value="Succinate dehydrogenase/fumarate reductase flavoprotein, catalytic domain"/>
    <property type="match status" value="1"/>
</dbReference>
<name>A0A1A8TGR1_9GAMM</name>
<dbReference type="InterPro" id="IPR027477">
    <property type="entry name" value="Succ_DH/fumarate_Rdtase_cat_sf"/>
</dbReference>
<dbReference type="STRING" id="1792290.MSP8886_02409"/>
<dbReference type="InterPro" id="IPR015939">
    <property type="entry name" value="Fum_Rdtase/Succ_DH_flav-like_C"/>
</dbReference>
<feature type="domain" description="FAD-dependent oxidoreductase 2 FAD-binding" evidence="14">
    <location>
        <begin position="8"/>
        <end position="387"/>
    </location>
</feature>
<gene>
    <name evidence="16" type="primary">nadB</name>
    <name evidence="16" type="ORF">MSP8886_02409</name>
</gene>
<evidence type="ECO:0000256" key="13">
    <source>
        <dbReference type="RuleBase" id="RU362049"/>
    </source>
</evidence>
<dbReference type="InterPro" id="IPR037099">
    <property type="entry name" value="Fum_R/Succ_DH_flav-like_C_sf"/>
</dbReference>
<dbReference type="Gene3D" id="3.50.50.60">
    <property type="entry name" value="FAD/NAD(P)-binding domain"/>
    <property type="match status" value="1"/>
</dbReference>
<dbReference type="GO" id="GO:0008734">
    <property type="term" value="F:L-aspartate oxidase activity"/>
    <property type="evidence" value="ECO:0007669"/>
    <property type="project" value="UniProtKB-UniRule"/>
</dbReference>
<dbReference type="Gene3D" id="3.90.700.10">
    <property type="entry name" value="Succinate dehydrogenase/fumarate reductase flavoprotein, catalytic domain"/>
    <property type="match status" value="1"/>
</dbReference>
<evidence type="ECO:0000256" key="1">
    <source>
        <dbReference type="ARBA" id="ARBA00001974"/>
    </source>
</evidence>
<comment type="similarity">
    <text evidence="3 13">Belongs to the FAD-dependent oxidoreductase 2 family. NadB subfamily.</text>
</comment>
<evidence type="ECO:0000259" key="14">
    <source>
        <dbReference type="Pfam" id="PF00890"/>
    </source>
</evidence>
<dbReference type="AlphaFoldDB" id="A0A1A8TGR1"/>
<comment type="catalytic activity">
    <reaction evidence="10">
        <text>L-aspartate + O2 = iminosuccinate + H2O2</text>
        <dbReference type="Rhea" id="RHEA:25876"/>
        <dbReference type="ChEBI" id="CHEBI:15379"/>
        <dbReference type="ChEBI" id="CHEBI:16240"/>
        <dbReference type="ChEBI" id="CHEBI:29991"/>
        <dbReference type="ChEBI" id="CHEBI:77875"/>
        <dbReference type="EC" id="1.4.3.16"/>
    </reaction>
    <physiologicalReaction direction="left-to-right" evidence="10">
        <dbReference type="Rhea" id="RHEA:25877"/>
    </physiologicalReaction>
</comment>
<keyword evidence="8 13" id="KW-0274">FAD</keyword>
<evidence type="ECO:0000313" key="16">
    <source>
        <dbReference type="EMBL" id="SBS32385.1"/>
    </source>
</evidence>
<dbReference type="FunFam" id="3.90.700.10:FF:000002">
    <property type="entry name" value="L-aspartate oxidase"/>
    <property type="match status" value="1"/>
</dbReference>
<dbReference type="PANTHER" id="PTHR42716">
    <property type="entry name" value="L-ASPARTATE OXIDASE"/>
    <property type="match status" value="1"/>
</dbReference>
<evidence type="ECO:0000259" key="15">
    <source>
        <dbReference type="Pfam" id="PF02910"/>
    </source>
</evidence>
<evidence type="ECO:0000256" key="3">
    <source>
        <dbReference type="ARBA" id="ARBA00008562"/>
    </source>
</evidence>
<dbReference type="Pfam" id="PF02910">
    <property type="entry name" value="Succ_DH_flav_C"/>
    <property type="match status" value="1"/>
</dbReference>
<dbReference type="SUPFAM" id="SSF51905">
    <property type="entry name" value="FAD/NAD(P)-binding domain"/>
    <property type="match status" value="1"/>
</dbReference>
<evidence type="ECO:0000256" key="8">
    <source>
        <dbReference type="ARBA" id="ARBA00022827"/>
    </source>
</evidence>
<evidence type="ECO:0000256" key="12">
    <source>
        <dbReference type="PIRSR" id="PIRSR000171-1"/>
    </source>
</evidence>
<evidence type="ECO:0000256" key="6">
    <source>
        <dbReference type="ARBA" id="ARBA00022630"/>
    </source>
</evidence>
<dbReference type="InterPro" id="IPR003953">
    <property type="entry name" value="FAD-dep_OxRdtase_2_FAD-bd"/>
</dbReference>
<feature type="domain" description="Fumarate reductase/succinate dehydrogenase flavoprotein-like C-terminal" evidence="15">
    <location>
        <begin position="435"/>
        <end position="516"/>
    </location>
</feature>
<dbReference type="OrthoDB" id="9806724at2"/>
<evidence type="ECO:0000256" key="4">
    <source>
        <dbReference type="ARBA" id="ARBA00012173"/>
    </source>
</evidence>
<keyword evidence="7 13" id="KW-0662">Pyridine nucleotide biosynthesis</keyword>
<dbReference type="InterPro" id="IPR036188">
    <property type="entry name" value="FAD/NAD-bd_sf"/>
</dbReference>
<comment type="pathway">
    <text evidence="2 13">Cofactor biosynthesis; NAD(+) biosynthesis; iminoaspartate from L-aspartate (oxidase route): step 1/1.</text>
</comment>
<dbReference type="Proteomes" id="UP000092544">
    <property type="component" value="Unassembled WGS sequence"/>
</dbReference>
<dbReference type="Pfam" id="PF00890">
    <property type="entry name" value="FAD_binding_2"/>
    <property type="match status" value="1"/>
</dbReference>
<comment type="cofactor">
    <cofactor evidence="1 13">
        <name>FAD</name>
        <dbReference type="ChEBI" id="CHEBI:57692"/>
    </cofactor>
</comment>
<evidence type="ECO:0000256" key="9">
    <source>
        <dbReference type="ARBA" id="ARBA00023002"/>
    </source>
</evidence>
<dbReference type="GO" id="GO:0005737">
    <property type="term" value="C:cytoplasm"/>
    <property type="evidence" value="ECO:0007669"/>
    <property type="project" value="UniProtKB-SubCell"/>
</dbReference>
<dbReference type="RefSeq" id="WP_067016708.1">
    <property type="nucleotide sequence ID" value="NZ_FLOB01000005.1"/>
</dbReference>
<dbReference type="InterPro" id="IPR005288">
    <property type="entry name" value="NadB"/>
</dbReference>
<dbReference type="EMBL" id="FLOB01000005">
    <property type="protein sequence ID" value="SBS32385.1"/>
    <property type="molecule type" value="Genomic_DNA"/>
</dbReference>
<dbReference type="GO" id="GO:0034628">
    <property type="term" value="P:'de novo' NAD+ biosynthetic process from L-aspartate"/>
    <property type="evidence" value="ECO:0007669"/>
    <property type="project" value="TreeGrafter"/>
</dbReference>
<evidence type="ECO:0000256" key="2">
    <source>
        <dbReference type="ARBA" id="ARBA00004950"/>
    </source>
</evidence>
<evidence type="ECO:0000256" key="5">
    <source>
        <dbReference type="ARBA" id="ARBA00021901"/>
    </source>
</evidence>
<comment type="subcellular location">
    <subcellularLocation>
        <location evidence="13">Cytoplasm</location>
    </subcellularLocation>
</comment>
<dbReference type="PRINTS" id="PR00368">
    <property type="entry name" value="FADPNR"/>
</dbReference>
<evidence type="ECO:0000256" key="7">
    <source>
        <dbReference type="ARBA" id="ARBA00022642"/>
    </source>
</evidence>